<dbReference type="Proteomes" id="UP000269221">
    <property type="component" value="Unassembled WGS sequence"/>
</dbReference>
<accession>A0A3M0KH14</accession>
<evidence type="ECO:0000313" key="1">
    <source>
        <dbReference type="EMBL" id="RMC10544.1"/>
    </source>
</evidence>
<gene>
    <name evidence="1" type="ORF">DUI87_13349</name>
</gene>
<evidence type="ECO:0000313" key="2">
    <source>
        <dbReference type="Proteomes" id="UP000269221"/>
    </source>
</evidence>
<reference evidence="1 2" key="1">
    <citation type="submission" date="2018-07" db="EMBL/GenBank/DDBJ databases">
        <title>A high quality draft genome assembly of the barn swallow (H. rustica rustica).</title>
        <authorList>
            <person name="Formenti G."/>
            <person name="Chiara M."/>
            <person name="Poveda L."/>
            <person name="Francoijs K.-J."/>
            <person name="Bonisoli-Alquati A."/>
            <person name="Canova L."/>
            <person name="Gianfranceschi L."/>
            <person name="Horner D.S."/>
            <person name="Saino N."/>
        </authorList>
    </citation>
    <scope>NUCLEOTIDE SEQUENCE [LARGE SCALE GENOMIC DNA]</scope>
    <source>
        <strain evidence="1">Chelidonia</strain>
        <tissue evidence="1">Blood</tissue>
    </source>
</reference>
<dbReference type="EMBL" id="QRBI01000112">
    <property type="protein sequence ID" value="RMC10544.1"/>
    <property type="molecule type" value="Genomic_DNA"/>
</dbReference>
<organism evidence="1 2">
    <name type="scientific">Hirundo rustica rustica</name>
    <dbReference type="NCBI Taxonomy" id="333673"/>
    <lineage>
        <taxon>Eukaryota</taxon>
        <taxon>Metazoa</taxon>
        <taxon>Chordata</taxon>
        <taxon>Craniata</taxon>
        <taxon>Vertebrata</taxon>
        <taxon>Euteleostomi</taxon>
        <taxon>Archelosauria</taxon>
        <taxon>Archosauria</taxon>
        <taxon>Dinosauria</taxon>
        <taxon>Saurischia</taxon>
        <taxon>Theropoda</taxon>
        <taxon>Coelurosauria</taxon>
        <taxon>Aves</taxon>
        <taxon>Neognathae</taxon>
        <taxon>Neoaves</taxon>
        <taxon>Telluraves</taxon>
        <taxon>Australaves</taxon>
        <taxon>Passeriformes</taxon>
        <taxon>Sylvioidea</taxon>
        <taxon>Hirundinidae</taxon>
        <taxon>Hirundo</taxon>
    </lineage>
</organism>
<comment type="caution">
    <text evidence="1">The sequence shown here is derived from an EMBL/GenBank/DDBJ whole genome shotgun (WGS) entry which is preliminary data.</text>
</comment>
<name>A0A3M0KH14_HIRRU</name>
<proteinExistence type="predicted"/>
<protein>
    <submittedName>
        <fullName evidence="1">Uncharacterized protein</fullName>
    </submittedName>
</protein>
<dbReference type="AlphaFoldDB" id="A0A3M0KH14"/>
<sequence length="107" mass="11490">MFWKLSLAPSPLQASTPRSPSVDLWELRGSSPGAAPWIPLESLQQLQVLLLLSPGLGQLCRLMPVLQVQSGCQGAPQDPFSLTSLMTSRGVIVSVTVCGDKLHNPKE</sequence>
<keyword evidence="2" id="KW-1185">Reference proteome</keyword>